<feature type="region of interest" description="Disordered" evidence="1">
    <location>
        <begin position="23"/>
        <end position="71"/>
    </location>
</feature>
<keyword evidence="2" id="KW-0732">Signal</keyword>
<keyword evidence="4" id="KW-1185">Reference proteome</keyword>
<feature type="chain" id="PRO_5045553896" evidence="2">
    <location>
        <begin position="23"/>
        <end position="219"/>
    </location>
</feature>
<name>A0ABQ3XR08_9ACTN</name>
<protein>
    <submittedName>
        <fullName evidence="3">Uncharacterized protein</fullName>
    </submittedName>
</protein>
<evidence type="ECO:0000313" key="4">
    <source>
        <dbReference type="Proteomes" id="UP000612282"/>
    </source>
</evidence>
<sequence length="219" mass="22748">MLRNLGMITAVAALALTQQACANGTSPQTAPETTTSAASPSLSPSPEKSTEPTTKAPTSKPPKADPKDPILAGKRQVVIAPVESFEGIVVLDEQGNLGMTDGEADRGLFVFTPHNGKFQIKTAKVGTGGEPDCLSVKTNGSQPLTAVAVACDTSKAEQLFDVVPTGKKDNNRPVYTIANRDALLRTSSSGLIFEELGDGPVITTFVLVDNGKSTLPALD</sequence>
<dbReference type="EMBL" id="BOMG01000116">
    <property type="protein sequence ID" value="GID60905.1"/>
    <property type="molecule type" value="Genomic_DNA"/>
</dbReference>
<organism evidence="3 4">
    <name type="scientific">Actinoplanes couchii</name>
    <dbReference type="NCBI Taxonomy" id="403638"/>
    <lineage>
        <taxon>Bacteria</taxon>
        <taxon>Bacillati</taxon>
        <taxon>Actinomycetota</taxon>
        <taxon>Actinomycetes</taxon>
        <taxon>Micromonosporales</taxon>
        <taxon>Micromonosporaceae</taxon>
        <taxon>Actinoplanes</taxon>
    </lineage>
</organism>
<evidence type="ECO:0000256" key="2">
    <source>
        <dbReference type="SAM" id="SignalP"/>
    </source>
</evidence>
<comment type="caution">
    <text evidence="3">The sequence shown here is derived from an EMBL/GenBank/DDBJ whole genome shotgun (WGS) entry which is preliminary data.</text>
</comment>
<reference evidence="3 4" key="1">
    <citation type="submission" date="2021-01" db="EMBL/GenBank/DDBJ databases">
        <title>Whole genome shotgun sequence of Actinoplanes couchii NBRC 106145.</title>
        <authorList>
            <person name="Komaki H."/>
            <person name="Tamura T."/>
        </authorList>
    </citation>
    <scope>NUCLEOTIDE SEQUENCE [LARGE SCALE GENOMIC DNA]</scope>
    <source>
        <strain evidence="3 4">NBRC 106145</strain>
    </source>
</reference>
<evidence type="ECO:0000256" key="1">
    <source>
        <dbReference type="SAM" id="MobiDB-lite"/>
    </source>
</evidence>
<feature type="compositionally biased region" description="Low complexity" evidence="1">
    <location>
        <begin position="23"/>
        <end position="58"/>
    </location>
</feature>
<feature type="signal peptide" evidence="2">
    <location>
        <begin position="1"/>
        <end position="22"/>
    </location>
</feature>
<accession>A0ABQ3XR08</accession>
<evidence type="ECO:0000313" key="3">
    <source>
        <dbReference type="EMBL" id="GID60905.1"/>
    </source>
</evidence>
<gene>
    <name evidence="3" type="ORF">Aco03nite_093090</name>
</gene>
<proteinExistence type="predicted"/>
<dbReference type="Proteomes" id="UP000612282">
    <property type="component" value="Unassembled WGS sequence"/>
</dbReference>